<accession>A0A9X2JE98</accession>
<dbReference type="EMBL" id="JAMWYS010000021">
    <property type="protein sequence ID" value="MCO4292151.1"/>
    <property type="molecule type" value="Genomic_DNA"/>
</dbReference>
<proteinExistence type="predicted"/>
<name>A0A9X2JE98_9SPHI</name>
<gene>
    <name evidence="1" type="ORF">NF867_04655</name>
</gene>
<evidence type="ECO:0000313" key="1">
    <source>
        <dbReference type="EMBL" id="MCO4292151.1"/>
    </source>
</evidence>
<protein>
    <submittedName>
        <fullName evidence="1">Uncharacterized protein</fullName>
    </submittedName>
</protein>
<dbReference type="AlphaFoldDB" id="A0A9X2JE98"/>
<reference evidence="1" key="1">
    <citation type="submission" date="2022-06" db="EMBL/GenBank/DDBJ databases">
        <title>Solitalea sp. MAHUQ-68 isolated from rhizospheric soil.</title>
        <authorList>
            <person name="Huq M.A."/>
        </authorList>
    </citation>
    <scope>NUCLEOTIDE SEQUENCE</scope>
    <source>
        <strain evidence="1">MAHUQ-68</strain>
    </source>
</reference>
<sequence>MKKLTVIILLLCTLILIEKKSYAGTITLQGTIGKIPIVMELNIDPVSASGTYFYKKLKQDIAFEGTAASNNLSLKSESTGDKFELTRNGHTLNGTYTNKKGTKLPVRLNDVEPNSVKLLFVNETLSKTLSDYSKLRLNEIKLIPGKQELLNQKYLIQWYSEPNSKINVFKIISGYPQPIINTINDQLYNEYYQNFEAYFSCSDMDGNAGYEQIEITSCFLNEQFVSICISSGWYCHPAAHPDFGESGITFNTKTGKKLELEDILWFGTGAKPKKESDEWFSYRSKTYAPQIVKLFKRLYPTEMIKPQTEENCDYTDSEVWDFGSWYFTQKGLYVGAYFARVARSCDNPGWSIIPFSELKKMKQANHTLTF</sequence>
<evidence type="ECO:0000313" key="2">
    <source>
        <dbReference type="Proteomes" id="UP001155182"/>
    </source>
</evidence>
<dbReference type="RefSeq" id="WP_252586435.1">
    <property type="nucleotide sequence ID" value="NZ_JAMWYS010000021.1"/>
</dbReference>
<organism evidence="1 2">
    <name type="scientific">Solitalea agri</name>
    <dbReference type="NCBI Taxonomy" id="2953739"/>
    <lineage>
        <taxon>Bacteria</taxon>
        <taxon>Pseudomonadati</taxon>
        <taxon>Bacteroidota</taxon>
        <taxon>Sphingobacteriia</taxon>
        <taxon>Sphingobacteriales</taxon>
        <taxon>Sphingobacteriaceae</taxon>
        <taxon>Solitalea</taxon>
    </lineage>
</organism>
<keyword evidence="2" id="KW-1185">Reference proteome</keyword>
<dbReference type="Proteomes" id="UP001155182">
    <property type="component" value="Unassembled WGS sequence"/>
</dbReference>
<comment type="caution">
    <text evidence="1">The sequence shown here is derived from an EMBL/GenBank/DDBJ whole genome shotgun (WGS) entry which is preliminary data.</text>
</comment>